<evidence type="ECO:0000259" key="1">
    <source>
        <dbReference type="PROSITE" id="PS50181"/>
    </source>
</evidence>
<sequence>MEGSERLLQLVGMAYAGKEDCGSTMVTPTLAVDAALEAGAREAAVAALHPRQRASAAPLEELQQRQQRLLRAGGEDDAQTLGAGEDLMEMDDAERQSCLCTAGAPPVGSHAAEGCDGECKPHEDDVRSELLREDAQWAQPGEHTCVLAKGCKGVWCPCQAVAADMASTCRPAGTDEALASSVHQVSDEGSPDSALKLVSELEALLAYVRSKPALLDMNASFVRDYLRTLLMTSSARAQASIDAHQSASASQQLGPALSNLPEDTLRHVFGFLDAASLVSAAQVCSSWKELGYDHHYWRALCLKKWRALEYDEELWKLITRHELALNLSSNDRWRKVYPLILNKRSWTIRLQKTGRFVCNIHAHQLCGRPLSNHSMPDTLIVERRFNVLHLEAFVLPESPVLYFEPETPEDHDGFVDFIEYLTKRTRAGLALDEHRRFIFIPPCEYSRTNLDYKGVSMLGIVQHLYPPLTSTP</sequence>
<dbReference type="Pfam" id="PF12937">
    <property type="entry name" value="F-box-like"/>
    <property type="match status" value="1"/>
</dbReference>
<feature type="domain" description="F-box" evidence="1">
    <location>
        <begin position="254"/>
        <end position="300"/>
    </location>
</feature>
<protein>
    <recommendedName>
        <fullName evidence="1">F-box domain-containing protein</fullName>
    </recommendedName>
</protein>
<organism evidence="2 3">
    <name type="scientific">Porphyridium purpureum</name>
    <name type="common">Red alga</name>
    <name type="synonym">Porphyridium cruentum</name>
    <dbReference type="NCBI Taxonomy" id="35688"/>
    <lineage>
        <taxon>Eukaryota</taxon>
        <taxon>Rhodophyta</taxon>
        <taxon>Bangiophyceae</taxon>
        <taxon>Porphyridiales</taxon>
        <taxon>Porphyridiaceae</taxon>
        <taxon>Porphyridium</taxon>
    </lineage>
</organism>
<dbReference type="GO" id="GO:0005737">
    <property type="term" value="C:cytoplasm"/>
    <property type="evidence" value="ECO:0007669"/>
    <property type="project" value="TreeGrafter"/>
</dbReference>
<dbReference type="Proteomes" id="UP000324585">
    <property type="component" value="Unassembled WGS sequence"/>
</dbReference>
<dbReference type="InterPro" id="IPR001810">
    <property type="entry name" value="F-box_dom"/>
</dbReference>
<dbReference type="OrthoDB" id="192402at2759"/>
<dbReference type="InterPro" id="IPR012921">
    <property type="entry name" value="SPOC_C"/>
</dbReference>
<dbReference type="PANTHER" id="PTHR12874:SF9">
    <property type="entry name" value="F-BOX ONLY PROTEIN 48"/>
    <property type="match status" value="1"/>
</dbReference>
<evidence type="ECO:0000313" key="2">
    <source>
        <dbReference type="EMBL" id="KAA8498476.1"/>
    </source>
</evidence>
<dbReference type="AlphaFoldDB" id="A0A5J4Z4A4"/>
<dbReference type="EMBL" id="VRMN01000001">
    <property type="protein sequence ID" value="KAA8498476.1"/>
    <property type="molecule type" value="Genomic_DNA"/>
</dbReference>
<gene>
    <name evidence="2" type="ORF">FVE85_6061</name>
</gene>
<dbReference type="GO" id="GO:0019005">
    <property type="term" value="C:SCF ubiquitin ligase complex"/>
    <property type="evidence" value="ECO:0007669"/>
    <property type="project" value="TreeGrafter"/>
</dbReference>
<reference evidence="3" key="1">
    <citation type="journal article" date="2019" name="Nat. Commun.">
        <title>Expansion of phycobilisome linker gene families in mesophilic red algae.</title>
        <authorList>
            <person name="Lee J."/>
            <person name="Kim D."/>
            <person name="Bhattacharya D."/>
            <person name="Yoon H.S."/>
        </authorList>
    </citation>
    <scope>NUCLEOTIDE SEQUENCE [LARGE SCALE GENOMIC DNA]</scope>
    <source>
        <strain evidence="3">CCMP 1328</strain>
    </source>
</reference>
<keyword evidence="3" id="KW-1185">Reference proteome</keyword>
<evidence type="ECO:0000313" key="3">
    <source>
        <dbReference type="Proteomes" id="UP000324585"/>
    </source>
</evidence>
<name>A0A5J4Z4A4_PORPP</name>
<dbReference type="Gene3D" id="1.20.1280.50">
    <property type="match status" value="1"/>
</dbReference>
<dbReference type="PANTHER" id="PTHR12874">
    <property type="entry name" value="F-BOX ONLY PROTEIN 48-RELATED"/>
    <property type="match status" value="1"/>
</dbReference>
<dbReference type="SMART" id="SM00256">
    <property type="entry name" value="FBOX"/>
    <property type="match status" value="1"/>
</dbReference>
<dbReference type="PROSITE" id="PS50181">
    <property type="entry name" value="FBOX"/>
    <property type="match status" value="1"/>
</dbReference>
<dbReference type="InterPro" id="IPR036047">
    <property type="entry name" value="F-box-like_dom_sf"/>
</dbReference>
<dbReference type="Pfam" id="PF07744">
    <property type="entry name" value="SPOC"/>
    <property type="match status" value="1"/>
</dbReference>
<accession>A0A5J4Z4A4</accession>
<proteinExistence type="predicted"/>
<dbReference type="GO" id="GO:0031146">
    <property type="term" value="P:SCF-dependent proteasomal ubiquitin-dependent protein catabolic process"/>
    <property type="evidence" value="ECO:0007669"/>
    <property type="project" value="TreeGrafter"/>
</dbReference>
<comment type="caution">
    <text evidence="2">The sequence shown here is derived from an EMBL/GenBank/DDBJ whole genome shotgun (WGS) entry which is preliminary data.</text>
</comment>
<dbReference type="SUPFAM" id="SSF81383">
    <property type="entry name" value="F-box domain"/>
    <property type="match status" value="1"/>
</dbReference>